<protein>
    <submittedName>
        <fullName evidence="1">Uncharacterized protein</fullName>
    </submittedName>
</protein>
<dbReference type="EMBL" id="BIFS01000001">
    <property type="protein sequence ID" value="GCE17846.1"/>
    <property type="molecule type" value="Genomic_DNA"/>
</dbReference>
<keyword evidence="2" id="KW-1185">Reference proteome</keyword>
<organism evidence="1 2">
    <name type="scientific">Dictyobacter kobayashii</name>
    <dbReference type="NCBI Taxonomy" id="2014872"/>
    <lineage>
        <taxon>Bacteria</taxon>
        <taxon>Bacillati</taxon>
        <taxon>Chloroflexota</taxon>
        <taxon>Ktedonobacteria</taxon>
        <taxon>Ktedonobacterales</taxon>
        <taxon>Dictyobacteraceae</taxon>
        <taxon>Dictyobacter</taxon>
    </lineage>
</organism>
<reference evidence="2" key="1">
    <citation type="submission" date="2018-12" db="EMBL/GenBank/DDBJ databases">
        <title>Tengunoibacter tsumagoiensis gen. nov., sp. nov., Dictyobacter kobayashii sp. nov., D. alpinus sp. nov., and D. joshuensis sp. nov. and description of Dictyobacteraceae fam. nov. within the order Ktedonobacterales isolated from Tengu-no-mugimeshi.</title>
        <authorList>
            <person name="Wang C.M."/>
            <person name="Zheng Y."/>
            <person name="Sakai Y."/>
            <person name="Toyoda A."/>
            <person name="Minakuchi Y."/>
            <person name="Abe K."/>
            <person name="Yokota A."/>
            <person name="Yabe S."/>
        </authorList>
    </citation>
    <scope>NUCLEOTIDE SEQUENCE [LARGE SCALE GENOMIC DNA]</scope>
    <source>
        <strain evidence="2">Uno11</strain>
    </source>
</reference>
<dbReference type="Proteomes" id="UP000287188">
    <property type="component" value="Unassembled WGS sequence"/>
</dbReference>
<proteinExistence type="predicted"/>
<name>A0A402AFI5_9CHLR</name>
<accession>A0A402AFI5</accession>
<gene>
    <name evidence="1" type="ORF">KDK_16460</name>
</gene>
<comment type="caution">
    <text evidence="1">The sequence shown here is derived from an EMBL/GenBank/DDBJ whole genome shotgun (WGS) entry which is preliminary data.</text>
</comment>
<evidence type="ECO:0000313" key="1">
    <source>
        <dbReference type="EMBL" id="GCE17846.1"/>
    </source>
</evidence>
<dbReference type="AlphaFoldDB" id="A0A402AFI5"/>
<dbReference type="RefSeq" id="WP_161977209.1">
    <property type="nucleotide sequence ID" value="NZ_BIFS01000001.1"/>
</dbReference>
<dbReference type="Pfam" id="PF05626">
    <property type="entry name" value="DUF790"/>
    <property type="match status" value="1"/>
</dbReference>
<evidence type="ECO:0000313" key="2">
    <source>
        <dbReference type="Proteomes" id="UP000287188"/>
    </source>
</evidence>
<sequence length="299" mass="33318">MRFSLQDIRKSVQRRGGQLAVSLHFLRAGELQEEIARLIAYHERLLGQPQRSFVADEARALIGEYRLAHCLIATLSHWYNWRQREWGGIVAQMGGNEALQAVGSSVQLRLALYTYVNEHYHGFLSAQQRAEALQVVASSYALSSSDLEYLLVLDSEDEAILTRELAGPPTVEDVMALYNQWTFEAALFNASSVHFVIDVMAFNRAESPQSALQNPTAGIGAVIKRLCFLARRLGVYYDLEYEQATQASLTGSAPSPILHLTLYGPQEVTGAPSSMDCAWPVSAAFCWAIVRKRARKNHS</sequence>
<dbReference type="InterPro" id="IPR008508">
    <property type="entry name" value="Bax1"/>
</dbReference>